<dbReference type="SUPFAM" id="SSF47459">
    <property type="entry name" value="HLH, helix-loop-helix DNA-binding domain"/>
    <property type="match status" value="1"/>
</dbReference>
<dbReference type="InterPro" id="IPR036638">
    <property type="entry name" value="HLH_DNA-bd_sf"/>
</dbReference>
<proteinExistence type="predicted"/>
<keyword evidence="3" id="KW-0238">DNA-binding</keyword>
<evidence type="ECO:0000313" key="7">
    <source>
        <dbReference type="EMBL" id="CAK9327674.1"/>
    </source>
</evidence>
<organism evidence="7 8">
    <name type="scientific">Citrullus colocynthis</name>
    <name type="common">colocynth</name>
    <dbReference type="NCBI Taxonomy" id="252529"/>
    <lineage>
        <taxon>Eukaryota</taxon>
        <taxon>Viridiplantae</taxon>
        <taxon>Streptophyta</taxon>
        <taxon>Embryophyta</taxon>
        <taxon>Tracheophyta</taxon>
        <taxon>Spermatophyta</taxon>
        <taxon>Magnoliopsida</taxon>
        <taxon>eudicotyledons</taxon>
        <taxon>Gunneridae</taxon>
        <taxon>Pentapetalae</taxon>
        <taxon>rosids</taxon>
        <taxon>fabids</taxon>
        <taxon>Cucurbitales</taxon>
        <taxon>Cucurbitaceae</taxon>
        <taxon>Benincaseae</taxon>
        <taxon>Citrullus</taxon>
    </lineage>
</organism>
<dbReference type="PROSITE" id="PS50888">
    <property type="entry name" value="BHLH"/>
    <property type="match status" value="1"/>
</dbReference>
<evidence type="ECO:0000256" key="2">
    <source>
        <dbReference type="ARBA" id="ARBA00023015"/>
    </source>
</evidence>
<keyword evidence="2" id="KW-0805">Transcription regulation</keyword>
<dbReference type="InterPro" id="IPR011598">
    <property type="entry name" value="bHLH_dom"/>
</dbReference>
<evidence type="ECO:0000259" key="6">
    <source>
        <dbReference type="PROSITE" id="PS50888"/>
    </source>
</evidence>
<evidence type="ECO:0000256" key="4">
    <source>
        <dbReference type="ARBA" id="ARBA00023163"/>
    </source>
</evidence>
<dbReference type="SMART" id="SM00353">
    <property type="entry name" value="HLH"/>
    <property type="match status" value="1"/>
</dbReference>
<protein>
    <recommendedName>
        <fullName evidence="6">BHLH domain-containing protein</fullName>
    </recommendedName>
</protein>
<dbReference type="PANTHER" id="PTHR16223">
    <property type="entry name" value="TRANSCRIPTION FACTOR BHLH83-RELATED"/>
    <property type="match status" value="1"/>
</dbReference>
<keyword evidence="8" id="KW-1185">Reference proteome</keyword>
<comment type="subcellular location">
    <subcellularLocation>
        <location evidence="1">Nucleus</location>
    </subcellularLocation>
</comment>
<dbReference type="EMBL" id="OZ021742">
    <property type="protein sequence ID" value="CAK9327674.1"/>
    <property type="molecule type" value="Genomic_DNA"/>
</dbReference>
<evidence type="ECO:0000313" key="8">
    <source>
        <dbReference type="Proteomes" id="UP001642487"/>
    </source>
</evidence>
<dbReference type="Gene3D" id="4.10.280.10">
    <property type="entry name" value="Helix-loop-helix DNA-binding domain"/>
    <property type="match status" value="1"/>
</dbReference>
<dbReference type="Proteomes" id="UP001642487">
    <property type="component" value="Chromosome 8"/>
</dbReference>
<reference evidence="7 8" key="1">
    <citation type="submission" date="2024-03" db="EMBL/GenBank/DDBJ databases">
        <authorList>
            <person name="Gkanogiannis A."/>
            <person name="Becerra Lopez-Lavalle L."/>
        </authorList>
    </citation>
    <scope>NUCLEOTIDE SEQUENCE [LARGE SCALE GENOMIC DNA]</scope>
</reference>
<accession>A0ABP0Z4J3</accession>
<dbReference type="Pfam" id="PF00010">
    <property type="entry name" value="HLH"/>
    <property type="match status" value="1"/>
</dbReference>
<dbReference type="InterPro" id="IPR045843">
    <property type="entry name" value="IND-like"/>
</dbReference>
<evidence type="ECO:0000256" key="3">
    <source>
        <dbReference type="ARBA" id="ARBA00023125"/>
    </source>
</evidence>
<gene>
    <name evidence="7" type="ORF">CITCOLO1_LOCUS20061</name>
</gene>
<feature type="domain" description="BHLH" evidence="6">
    <location>
        <begin position="171"/>
        <end position="220"/>
    </location>
</feature>
<sequence>MAALTFYSDPSSYYHQFNYFSPEFSPDLCYFPPPQLLPDPTAFDYVHDSVFYPTTAAPFYDDAFPLPFSDAYSYFSAPAIDQLIPVSADFFSCDEFESHCPKRQRVMLEQSFCCGGGGGGSNVGGGGGYFPPPPPPPELFLGPWDCRMDNGEMKNDGECLKTKPSPTSTSNNLSAQTIAARERRRKIMAKTQELGELVPGGSKMNTAEMLNSAFKYVKFLQAQVAILQLKQETEHEQEEEKTEDLQILESTIIQEKLYSEEKCLIPKGFVQNLANFPEIQSHPSIFNSINQILHNSS</sequence>
<name>A0ABP0Z4J3_9ROSI</name>
<evidence type="ECO:0000256" key="1">
    <source>
        <dbReference type="ARBA" id="ARBA00004123"/>
    </source>
</evidence>
<keyword evidence="5" id="KW-0539">Nucleus</keyword>
<keyword evidence="4" id="KW-0804">Transcription</keyword>
<evidence type="ECO:0000256" key="5">
    <source>
        <dbReference type="ARBA" id="ARBA00023242"/>
    </source>
</evidence>
<dbReference type="PANTHER" id="PTHR16223:SF49">
    <property type="entry name" value="TRANSCRIPTION FACTOR BHLH52-RELATED"/>
    <property type="match status" value="1"/>
</dbReference>